<sequence>MFRVMVNRERGRILVTGKDRDLRLLDEGWELVYESFDWEDAFEYAMEIADDEIVEWYYDEEVKKKFVKGLSIAA</sequence>
<dbReference type="OrthoDB" id="27188at2157"/>
<dbReference type="Proteomes" id="UP000005867">
    <property type="component" value="Chromosome"/>
</dbReference>
<name>G7VEF8_9CREN</name>
<keyword evidence="2" id="KW-1185">Reference proteome</keyword>
<dbReference type="RefSeq" id="WP_014287413.1">
    <property type="nucleotide sequence ID" value="NC_016645.1"/>
</dbReference>
<dbReference type="GeneID" id="11595920"/>
<evidence type="ECO:0000313" key="1">
    <source>
        <dbReference type="EMBL" id="AET31582.1"/>
    </source>
</evidence>
<accession>G7VEF8</accession>
<dbReference type="HOGENOM" id="CLU_187360_0_0_2"/>
<proteinExistence type="predicted"/>
<dbReference type="BioCyc" id="PSP1104324:GJSN-114-MONOMER"/>
<reference evidence="1 2" key="1">
    <citation type="journal article" date="2012" name="J. Bacteriol.">
        <title>Complete genome sequence of strain 1860, a crenarchaeon of the genus pyrobaculum able to grow with various electron acceptors.</title>
        <authorList>
            <person name="Mardanov A.V."/>
            <person name="Gumerov V.M."/>
            <person name="Slobodkina G.B."/>
            <person name="Beletsky A.V."/>
            <person name="Bonch-Osmolovskaya E.A."/>
            <person name="Ravin N.V."/>
            <person name="Skryabin K.G."/>
        </authorList>
    </citation>
    <scope>NUCLEOTIDE SEQUENCE [LARGE SCALE GENOMIC DNA]</scope>
    <source>
        <strain evidence="1 2">1860</strain>
    </source>
</reference>
<organism evidence="1 2">
    <name type="scientific">Pyrobaculum ferrireducens</name>
    <dbReference type="NCBI Taxonomy" id="1104324"/>
    <lineage>
        <taxon>Archaea</taxon>
        <taxon>Thermoproteota</taxon>
        <taxon>Thermoprotei</taxon>
        <taxon>Thermoproteales</taxon>
        <taxon>Thermoproteaceae</taxon>
        <taxon>Pyrobaculum</taxon>
    </lineage>
</organism>
<gene>
    <name evidence="1" type="ORF">P186_0114</name>
</gene>
<dbReference type="eggNOG" id="arCOG03750">
    <property type="taxonomic scope" value="Archaea"/>
</dbReference>
<dbReference type="AlphaFoldDB" id="G7VEF8"/>
<dbReference type="KEGG" id="pyr:P186_0114"/>
<protein>
    <submittedName>
        <fullName evidence="1">Uncharacterized protein</fullName>
    </submittedName>
</protein>
<dbReference type="EMBL" id="CP003098">
    <property type="protein sequence ID" value="AET31582.1"/>
    <property type="molecule type" value="Genomic_DNA"/>
</dbReference>
<evidence type="ECO:0000313" key="2">
    <source>
        <dbReference type="Proteomes" id="UP000005867"/>
    </source>
</evidence>